<gene>
    <name evidence="8" type="primary">gpmI</name>
    <name evidence="12" type="ORF">QO012_004189</name>
</gene>
<evidence type="ECO:0000256" key="7">
    <source>
        <dbReference type="ARBA" id="ARBA00023235"/>
    </source>
</evidence>
<accession>A0ABU0I6E6</accession>
<dbReference type="InterPro" id="IPR006124">
    <property type="entry name" value="Metalloenzyme"/>
</dbReference>
<feature type="binding site" evidence="8">
    <location>
        <position position="443"/>
    </location>
    <ligand>
        <name>Mn(2+)</name>
        <dbReference type="ChEBI" id="CHEBI:29035"/>
        <label>2</label>
    </ligand>
</feature>
<evidence type="ECO:0000259" key="11">
    <source>
        <dbReference type="Pfam" id="PF06415"/>
    </source>
</evidence>
<comment type="cofactor">
    <cofactor evidence="8">
        <name>Mn(2+)</name>
        <dbReference type="ChEBI" id="CHEBI:29035"/>
    </cofactor>
    <text evidence="8">Binds 2 manganese ions per subunit.</text>
</comment>
<feature type="binding site" evidence="8">
    <location>
        <position position="334"/>
    </location>
    <ligand>
        <name>substrate</name>
    </ligand>
</feature>
<evidence type="ECO:0000256" key="1">
    <source>
        <dbReference type="ARBA" id="ARBA00000370"/>
    </source>
</evidence>
<keyword evidence="4 8" id="KW-0479">Metal-binding</keyword>
<evidence type="ECO:0000313" key="12">
    <source>
        <dbReference type="EMBL" id="MDQ0449667.1"/>
    </source>
</evidence>
<dbReference type="HAMAP" id="MF_01038">
    <property type="entry name" value="GpmI"/>
    <property type="match status" value="1"/>
</dbReference>
<dbReference type="InterPro" id="IPR017850">
    <property type="entry name" value="Alkaline_phosphatase_core_sf"/>
</dbReference>
<name>A0ABU0I6E6_9HYPH</name>
<feature type="domain" description="Metalloenzyme" evidence="10">
    <location>
        <begin position="10"/>
        <end position="496"/>
    </location>
</feature>
<dbReference type="InterPro" id="IPR005995">
    <property type="entry name" value="Pgm_bpd_ind"/>
</dbReference>
<evidence type="ECO:0000259" key="10">
    <source>
        <dbReference type="Pfam" id="PF01676"/>
    </source>
</evidence>
<evidence type="ECO:0000256" key="8">
    <source>
        <dbReference type="HAMAP-Rule" id="MF_01038"/>
    </source>
</evidence>
<feature type="domain" description="BPG-independent PGAM N-terminal" evidence="11">
    <location>
        <begin position="87"/>
        <end position="294"/>
    </location>
</feature>
<feature type="binding site" evidence="8">
    <location>
        <begin position="157"/>
        <end position="158"/>
    </location>
    <ligand>
        <name>substrate</name>
    </ligand>
</feature>
<dbReference type="SUPFAM" id="SSF64158">
    <property type="entry name" value="2,3-Bisphosphoglycerate-independent phosphoglycerate mutase, substrate-binding domain"/>
    <property type="match status" value="1"/>
</dbReference>
<dbReference type="PANTHER" id="PTHR31637">
    <property type="entry name" value="2,3-BISPHOSPHOGLYCERATE-INDEPENDENT PHOSPHOGLYCERATE MUTASE"/>
    <property type="match status" value="1"/>
</dbReference>
<feature type="binding site" evidence="8">
    <location>
        <position position="193"/>
    </location>
    <ligand>
        <name>substrate</name>
    </ligand>
</feature>
<dbReference type="NCBIfam" id="TIGR01307">
    <property type="entry name" value="pgm_bpd_ind"/>
    <property type="match status" value="1"/>
</dbReference>
<comment type="subunit">
    <text evidence="8">Monomer.</text>
</comment>
<dbReference type="Pfam" id="PF06415">
    <property type="entry name" value="iPGM_N"/>
    <property type="match status" value="1"/>
</dbReference>
<dbReference type="GO" id="GO:0004619">
    <property type="term" value="F:phosphoglycerate mutase activity"/>
    <property type="evidence" value="ECO:0007669"/>
    <property type="project" value="UniProtKB-EC"/>
</dbReference>
<dbReference type="Gene3D" id="3.40.1450.10">
    <property type="entry name" value="BPG-independent phosphoglycerate mutase, domain B"/>
    <property type="match status" value="1"/>
</dbReference>
<feature type="active site" description="Phosphoserine intermediate" evidence="8">
    <location>
        <position position="67"/>
    </location>
</feature>
<evidence type="ECO:0000313" key="13">
    <source>
        <dbReference type="Proteomes" id="UP001231124"/>
    </source>
</evidence>
<dbReference type="Proteomes" id="UP001231124">
    <property type="component" value="Unassembled WGS sequence"/>
</dbReference>
<dbReference type="SUPFAM" id="SSF53649">
    <property type="entry name" value="Alkaline phosphatase-like"/>
    <property type="match status" value="1"/>
</dbReference>
<dbReference type="Gene3D" id="3.40.720.10">
    <property type="entry name" value="Alkaline Phosphatase, subunit A"/>
    <property type="match status" value="1"/>
</dbReference>
<dbReference type="PANTHER" id="PTHR31637:SF0">
    <property type="entry name" value="2,3-BISPHOSPHOGLYCERATE-INDEPENDENT PHOSPHOGLYCERATE MUTASE"/>
    <property type="match status" value="1"/>
</dbReference>
<keyword evidence="5 8" id="KW-0324">Glycolysis</keyword>
<comment type="similarity">
    <text evidence="3 8">Belongs to the BPG-independent phosphoglycerate mutase family.</text>
</comment>
<keyword evidence="13" id="KW-1185">Reference proteome</keyword>
<dbReference type="InterPro" id="IPR011258">
    <property type="entry name" value="BPG-indep_PGM_N"/>
</dbReference>
<dbReference type="PIRSF" id="PIRSF001492">
    <property type="entry name" value="IPGAM"/>
    <property type="match status" value="1"/>
</dbReference>
<comment type="function">
    <text evidence="8">Catalyzes the interconversion of 2-phosphoglycerate and 3-phosphoglycerate.</text>
</comment>
<feature type="binding site" evidence="8">
    <location>
        <position position="187"/>
    </location>
    <ligand>
        <name>substrate</name>
    </ligand>
</feature>
<dbReference type="InterPro" id="IPR036646">
    <property type="entry name" value="PGAM_B_sf"/>
</dbReference>
<feature type="binding site" evidence="8">
    <location>
        <position position="67"/>
    </location>
    <ligand>
        <name>Mn(2+)</name>
        <dbReference type="ChEBI" id="CHEBI:29035"/>
        <label>2</label>
    </ligand>
</feature>
<dbReference type="EC" id="5.4.2.12" evidence="8 9"/>
<evidence type="ECO:0000256" key="2">
    <source>
        <dbReference type="ARBA" id="ARBA00004798"/>
    </source>
</evidence>
<evidence type="ECO:0000256" key="9">
    <source>
        <dbReference type="NCBIfam" id="TIGR01307"/>
    </source>
</evidence>
<keyword evidence="7 8" id="KW-0413">Isomerase</keyword>
<proteinExistence type="inferred from homology"/>
<feature type="binding site" evidence="8">
    <location>
        <position position="461"/>
    </location>
    <ligand>
        <name>Mn(2+)</name>
        <dbReference type="ChEBI" id="CHEBI:29035"/>
        <label>1</label>
    </ligand>
</feature>
<dbReference type="CDD" id="cd16010">
    <property type="entry name" value="iPGM"/>
    <property type="match status" value="1"/>
</dbReference>
<evidence type="ECO:0000256" key="3">
    <source>
        <dbReference type="ARBA" id="ARBA00008819"/>
    </source>
</evidence>
<organism evidence="12 13">
    <name type="scientific">Methylobacterium aerolatum</name>
    <dbReference type="NCBI Taxonomy" id="418708"/>
    <lineage>
        <taxon>Bacteria</taxon>
        <taxon>Pseudomonadati</taxon>
        <taxon>Pseudomonadota</taxon>
        <taxon>Alphaproteobacteria</taxon>
        <taxon>Hyphomicrobiales</taxon>
        <taxon>Methylobacteriaceae</taxon>
        <taxon>Methylobacterium</taxon>
    </lineage>
</organism>
<feature type="binding site" evidence="8">
    <location>
        <position position="405"/>
    </location>
    <ligand>
        <name>Mn(2+)</name>
        <dbReference type="ChEBI" id="CHEBI:29035"/>
        <label>1</label>
    </ligand>
</feature>
<evidence type="ECO:0000256" key="5">
    <source>
        <dbReference type="ARBA" id="ARBA00023152"/>
    </source>
</evidence>
<comment type="pathway">
    <text evidence="2 8">Carbohydrate degradation; glycolysis; pyruvate from D-glyceraldehyde 3-phosphate: step 3/5.</text>
</comment>
<dbReference type="EMBL" id="JAUSVP010000016">
    <property type="protein sequence ID" value="MDQ0449667.1"/>
    <property type="molecule type" value="Genomic_DNA"/>
</dbReference>
<evidence type="ECO:0000256" key="4">
    <source>
        <dbReference type="ARBA" id="ARBA00022723"/>
    </source>
</evidence>
<reference evidence="12 13" key="1">
    <citation type="submission" date="2023-07" db="EMBL/GenBank/DDBJ databases">
        <title>Genomic Encyclopedia of Type Strains, Phase IV (KMG-IV): sequencing the most valuable type-strain genomes for metagenomic binning, comparative biology and taxonomic classification.</title>
        <authorList>
            <person name="Goeker M."/>
        </authorList>
    </citation>
    <scope>NUCLEOTIDE SEQUENCE [LARGE SCALE GENOMIC DNA]</scope>
    <source>
        <strain evidence="12 13">DSM 19013</strain>
    </source>
</reference>
<feature type="binding site" evidence="8">
    <location>
        <position position="17"/>
    </location>
    <ligand>
        <name>Mn(2+)</name>
        <dbReference type="ChEBI" id="CHEBI:29035"/>
        <label>2</label>
    </ligand>
</feature>
<feature type="binding site" evidence="8">
    <location>
        <position position="401"/>
    </location>
    <ligand>
        <name>Mn(2+)</name>
        <dbReference type="ChEBI" id="CHEBI:29035"/>
        <label>1</label>
    </ligand>
</feature>
<feature type="binding site" evidence="8">
    <location>
        <position position="128"/>
    </location>
    <ligand>
        <name>substrate</name>
    </ligand>
</feature>
<evidence type="ECO:0000256" key="6">
    <source>
        <dbReference type="ARBA" id="ARBA00023211"/>
    </source>
</evidence>
<sequence>MSMPEGSSRPVVLVILDGWGSRRDAADNAVLQAKTPVFDRLWSSSPHASLKTCGLDVGLPKGQMGNSEVGHLNIGAGRVVMQNLPRIDESIADGSIARNEALTGLIETLRKSGGTCHLLGLLSPGGVHAHQKHAIALARIVSEAGVPVKLHAFLDGRDMPPRSAAACIAQAEESLPEGVRIATVCGRYYAMDRDRRWERVGKAYRLLVSGEGKPFATAQEALAASYADNLSDEFALPAVIGGYEGMKDGDGLLCVNFRADRTRQILTALLDPDFADFDRGTPVRFAGAVGIVQFSVELDRFLATMFPPLSLKNGFGETVSAAGLKQLRMAETEKYPHVTYFFNGGIEKPWPGQDSVLIPSPKVATYDLQPEMSAPELTERAVERIGSGLFDVVIINFANPDMVGHTGDLAAAVKAVETVDTGLGAIAEAIAAQGGTLLVTADHGNCELMRDPTTGEPHTAHTLNEVPVILVGREGMGLRDGRLADVAPTLLALCGLPQPEEMTGQSLLTRP</sequence>
<feature type="binding site" evidence="8">
    <location>
        <begin position="258"/>
        <end position="261"/>
    </location>
    <ligand>
        <name>substrate</name>
    </ligand>
</feature>
<protein>
    <recommendedName>
        <fullName evidence="8 9">2,3-bisphosphoglycerate-independent phosphoglycerate mutase</fullName>
        <shortName evidence="8">BPG-independent PGAM</shortName>
        <shortName evidence="8">Phosphoglyceromutase</shortName>
        <shortName evidence="8">iPGM</shortName>
        <ecNumber evidence="8 9">5.4.2.12</ecNumber>
    </recommendedName>
</protein>
<comment type="catalytic activity">
    <reaction evidence="1 8">
        <text>(2R)-2-phosphoglycerate = (2R)-3-phosphoglycerate</text>
        <dbReference type="Rhea" id="RHEA:15901"/>
        <dbReference type="ChEBI" id="CHEBI:58272"/>
        <dbReference type="ChEBI" id="CHEBI:58289"/>
        <dbReference type="EC" id="5.4.2.12"/>
    </reaction>
</comment>
<comment type="caution">
    <text evidence="12">The sequence shown here is derived from an EMBL/GenBank/DDBJ whole genome shotgun (WGS) entry which is preliminary data.</text>
</comment>
<keyword evidence="6 8" id="KW-0464">Manganese</keyword>
<dbReference type="Pfam" id="PF01676">
    <property type="entry name" value="Metalloenzyme"/>
    <property type="match status" value="1"/>
</dbReference>
<feature type="binding site" evidence="8">
    <location>
        <position position="442"/>
    </location>
    <ligand>
        <name>Mn(2+)</name>
        <dbReference type="ChEBI" id="CHEBI:29035"/>
        <label>2</label>
    </ligand>
</feature>